<evidence type="ECO:0000256" key="1">
    <source>
        <dbReference type="ARBA" id="ARBA00004123"/>
    </source>
</evidence>
<dbReference type="GO" id="GO:0008330">
    <property type="term" value="F:protein tyrosine/threonine phosphatase activity"/>
    <property type="evidence" value="ECO:0007669"/>
    <property type="project" value="TreeGrafter"/>
</dbReference>
<feature type="compositionally biased region" description="Polar residues" evidence="11">
    <location>
        <begin position="280"/>
        <end position="290"/>
    </location>
</feature>
<dbReference type="AlphaFoldDB" id="A0A843XJQ3"/>
<feature type="domain" description="Tyrosine specific protein phosphatases" evidence="13">
    <location>
        <begin position="187"/>
        <end position="247"/>
    </location>
</feature>
<sequence length="305" mass="33314">MGFGARWDARQLTCPLMVGCVACGGYNRCVGQETCSATSGYDARTGDSYGGEWNCCSVLPVAVRNNKTGDLFGSMQRGLAKSACGGKGRRRRCPIPRAARRCKRLTAGQLRAHAPARRLLTLRAARTPAAHGLFLGSVGAAYNKDALKALNVTHILIVAKSLEPAYPNDFIYKKIEVLDSPDVNLEQHFDECIEFIDEAKRMGGGVLVHCFAGRSRSVTIVVAYLMKQHNMSLSQALTLIRSKRPHVAPNQGFLEQLTNFGKSLQVKLFSNVYNSFDTSSKYVRKSTSGSKDQDDESQASEGKIN</sequence>
<dbReference type="PROSITE" id="PS50054">
    <property type="entry name" value="TYR_PHOSPHATASE_DUAL"/>
    <property type="match status" value="1"/>
</dbReference>
<dbReference type="PANTHER" id="PTHR10159">
    <property type="entry name" value="DUAL SPECIFICITY PROTEIN PHOSPHATASE"/>
    <property type="match status" value="1"/>
</dbReference>
<evidence type="ECO:0000256" key="10">
    <source>
        <dbReference type="ARBA" id="ARBA00051722"/>
    </source>
</evidence>
<proteinExistence type="inferred from homology"/>
<dbReference type="SUPFAM" id="SSF52799">
    <property type="entry name" value="(Phosphotyrosine protein) phosphatases II"/>
    <property type="match status" value="1"/>
</dbReference>
<organism evidence="14 15">
    <name type="scientific">Colocasia esculenta</name>
    <name type="common">Wild taro</name>
    <name type="synonym">Arum esculentum</name>
    <dbReference type="NCBI Taxonomy" id="4460"/>
    <lineage>
        <taxon>Eukaryota</taxon>
        <taxon>Viridiplantae</taxon>
        <taxon>Streptophyta</taxon>
        <taxon>Embryophyta</taxon>
        <taxon>Tracheophyta</taxon>
        <taxon>Spermatophyta</taxon>
        <taxon>Magnoliopsida</taxon>
        <taxon>Liliopsida</taxon>
        <taxon>Araceae</taxon>
        <taxon>Aroideae</taxon>
        <taxon>Colocasieae</taxon>
        <taxon>Colocasia</taxon>
    </lineage>
</organism>
<dbReference type="SMART" id="SM00404">
    <property type="entry name" value="PTPc_motif"/>
    <property type="match status" value="1"/>
</dbReference>
<dbReference type="GO" id="GO:0033550">
    <property type="term" value="F:MAP kinase tyrosine phosphatase activity"/>
    <property type="evidence" value="ECO:0007669"/>
    <property type="project" value="TreeGrafter"/>
</dbReference>
<dbReference type="InterPro" id="IPR000387">
    <property type="entry name" value="Tyr_Pase_dom"/>
</dbReference>
<dbReference type="CDD" id="cd14498">
    <property type="entry name" value="DSP"/>
    <property type="match status" value="1"/>
</dbReference>
<dbReference type="InterPro" id="IPR000340">
    <property type="entry name" value="Dual-sp_phosphatase_cat-dom"/>
</dbReference>
<comment type="caution">
    <text evidence="14">The sequence shown here is derived from an EMBL/GenBank/DDBJ whole genome shotgun (WGS) entry which is preliminary data.</text>
</comment>
<dbReference type="GO" id="GO:0004722">
    <property type="term" value="F:protein serine/threonine phosphatase activity"/>
    <property type="evidence" value="ECO:0007669"/>
    <property type="project" value="UniProtKB-EC"/>
</dbReference>
<keyword evidence="6" id="KW-0904">Protein phosphatase</keyword>
<dbReference type="EMBL" id="NMUH01008795">
    <property type="protein sequence ID" value="MQM19267.1"/>
    <property type="molecule type" value="Genomic_DNA"/>
</dbReference>
<evidence type="ECO:0000256" key="2">
    <source>
        <dbReference type="ARBA" id="ARBA00004496"/>
    </source>
</evidence>
<dbReference type="GO" id="GO:0005737">
    <property type="term" value="C:cytoplasm"/>
    <property type="evidence" value="ECO:0007669"/>
    <property type="project" value="UniProtKB-SubCell"/>
</dbReference>
<reference evidence="14" key="1">
    <citation type="submission" date="2017-07" db="EMBL/GenBank/DDBJ databases">
        <title>Taro Niue Genome Assembly and Annotation.</title>
        <authorList>
            <person name="Atibalentja N."/>
            <person name="Keating K."/>
            <person name="Fields C.J."/>
        </authorList>
    </citation>
    <scope>NUCLEOTIDE SEQUENCE</scope>
    <source>
        <strain evidence="14">Niue_2</strain>
        <tissue evidence="14">Leaf</tissue>
    </source>
</reference>
<evidence type="ECO:0000256" key="11">
    <source>
        <dbReference type="SAM" id="MobiDB-lite"/>
    </source>
</evidence>
<evidence type="ECO:0000256" key="5">
    <source>
        <dbReference type="ARBA" id="ARBA00022801"/>
    </source>
</evidence>
<evidence type="ECO:0000256" key="9">
    <source>
        <dbReference type="ARBA" id="ARBA00048336"/>
    </source>
</evidence>
<accession>A0A843XJQ3</accession>
<comment type="similarity">
    <text evidence="3">Belongs to the protein-tyrosine phosphatase family. Non-receptor class dual specificity subfamily.</text>
</comment>
<keyword evidence="5" id="KW-0378">Hydrolase</keyword>
<keyword evidence="4" id="KW-0963">Cytoplasm</keyword>
<dbReference type="GO" id="GO:0043409">
    <property type="term" value="P:negative regulation of MAPK cascade"/>
    <property type="evidence" value="ECO:0007669"/>
    <property type="project" value="TreeGrafter"/>
</dbReference>
<comment type="subcellular location">
    <subcellularLocation>
        <location evidence="2">Cytoplasm</location>
    </subcellularLocation>
    <subcellularLocation>
        <location evidence="1">Nucleus</location>
    </subcellularLocation>
</comment>
<dbReference type="OrthoDB" id="10252009at2759"/>
<dbReference type="GO" id="GO:0005634">
    <property type="term" value="C:nucleus"/>
    <property type="evidence" value="ECO:0007669"/>
    <property type="project" value="UniProtKB-SubCell"/>
</dbReference>
<comment type="catalytic activity">
    <reaction evidence="9">
        <text>O-phospho-L-threonyl-[protein] + H2O = L-threonyl-[protein] + phosphate</text>
        <dbReference type="Rhea" id="RHEA:47004"/>
        <dbReference type="Rhea" id="RHEA-COMP:11060"/>
        <dbReference type="Rhea" id="RHEA-COMP:11605"/>
        <dbReference type="ChEBI" id="CHEBI:15377"/>
        <dbReference type="ChEBI" id="CHEBI:30013"/>
        <dbReference type="ChEBI" id="CHEBI:43474"/>
        <dbReference type="ChEBI" id="CHEBI:61977"/>
        <dbReference type="EC" id="3.1.3.16"/>
    </reaction>
</comment>
<comment type="catalytic activity">
    <reaction evidence="10">
        <text>O-phospho-L-tyrosyl-[protein] + H2O = L-tyrosyl-[protein] + phosphate</text>
        <dbReference type="Rhea" id="RHEA:10684"/>
        <dbReference type="Rhea" id="RHEA-COMP:10136"/>
        <dbReference type="Rhea" id="RHEA-COMP:20101"/>
        <dbReference type="ChEBI" id="CHEBI:15377"/>
        <dbReference type="ChEBI" id="CHEBI:43474"/>
        <dbReference type="ChEBI" id="CHEBI:46858"/>
        <dbReference type="ChEBI" id="CHEBI:61978"/>
        <dbReference type="EC" id="3.1.3.48"/>
    </reaction>
</comment>
<keyword evidence="7" id="KW-0539">Nucleus</keyword>
<dbReference type="InterPro" id="IPR029021">
    <property type="entry name" value="Prot-tyrosine_phosphatase-like"/>
</dbReference>
<gene>
    <name evidence="14" type="ORF">Taro_052267</name>
</gene>
<evidence type="ECO:0000256" key="6">
    <source>
        <dbReference type="ARBA" id="ARBA00022912"/>
    </source>
</evidence>
<dbReference type="Proteomes" id="UP000652761">
    <property type="component" value="Unassembled WGS sequence"/>
</dbReference>
<evidence type="ECO:0000259" key="12">
    <source>
        <dbReference type="PROSITE" id="PS50054"/>
    </source>
</evidence>
<keyword evidence="15" id="KW-1185">Reference proteome</keyword>
<dbReference type="GO" id="GO:0017017">
    <property type="term" value="F:MAP kinase tyrosine/serine/threonine phosphatase activity"/>
    <property type="evidence" value="ECO:0007669"/>
    <property type="project" value="TreeGrafter"/>
</dbReference>
<dbReference type="SMART" id="SM00195">
    <property type="entry name" value="DSPc"/>
    <property type="match status" value="1"/>
</dbReference>
<name>A0A843XJQ3_COLES</name>
<evidence type="ECO:0000256" key="7">
    <source>
        <dbReference type="ARBA" id="ARBA00023242"/>
    </source>
</evidence>
<dbReference type="InterPro" id="IPR003595">
    <property type="entry name" value="Tyr_Pase_cat"/>
</dbReference>
<comment type="catalytic activity">
    <reaction evidence="8">
        <text>O-phospho-L-seryl-[protein] + H2O = L-seryl-[protein] + phosphate</text>
        <dbReference type="Rhea" id="RHEA:20629"/>
        <dbReference type="Rhea" id="RHEA-COMP:9863"/>
        <dbReference type="Rhea" id="RHEA-COMP:11604"/>
        <dbReference type="ChEBI" id="CHEBI:15377"/>
        <dbReference type="ChEBI" id="CHEBI:29999"/>
        <dbReference type="ChEBI" id="CHEBI:43474"/>
        <dbReference type="ChEBI" id="CHEBI:83421"/>
        <dbReference type="EC" id="3.1.3.16"/>
    </reaction>
</comment>
<evidence type="ECO:0000256" key="3">
    <source>
        <dbReference type="ARBA" id="ARBA00008601"/>
    </source>
</evidence>
<dbReference type="InterPro" id="IPR020422">
    <property type="entry name" value="TYR_PHOSPHATASE_DUAL_dom"/>
</dbReference>
<dbReference type="Gene3D" id="3.90.190.10">
    <property type="entry name" value="Protein tyrosine phosphatase superfamily"/>
    <property type="match status" value="1"/>
</dbReference>
<feature type="region of interest" description="Disordered" evidence="11">
    <location>
        <begin position="280"/>
        <end position="305"/>
    </location>
</feature>
<evidence type="ECO:0008006" key="16">
    <source>
        <dbReference type="Google" id="ProtNLM"/>
    </source>
</evidence>
<feature type="domain" description="Tyrosine-protein phosphatase" evidence="12">
    <location>
        <begin position="125"/>
        <end position="266"/>
    </location>
</feature>
<dbReference type="PROSITE" id="PS50056">
    <property type="entry name" value="TYR_PHOSPHATASE_2"/>
    <property type="match status" value="1"/>
</dbReference>
<dbReference type="PANTHER" id="PTHR10159:SF511">
    <property type="entry name" value="DUAL SPECIFICITY PROTEIN PHOSPHATASE 1"/>
    <property type="match status" value="1"/>
</dbReference>
<evidence type="ECO:0000256" key="4">
    <source>
        <dbReference type="ARBA" id="ARBA00022490"/>
    </source>
</evidence>
<protein>
    <recommendedName>
        <fullName evidence="16">Dual specificity protein phosphatase 1</fullName>
    </recommendedName>
</protein>
<evidence type="ECO:0000256" key="8">
    <source>
        <dbReference type="ARBA" id="ARBA00047761"/>
    </source>
</evidence>
<evidence type="ECO:0000313" key="14">
    <source>
        <dbReference type="EMBL" id="MQM19267.1"/>
    </source>
</evidence>
<dbReference type="Pfam" id="PF00782">
    <property type="entry name" value="DSPc"/>
    <property type="match status" value="1"/>
</dbReference>
<evidence type="ECO:0000259" key="13">
    <source>
        <dbReference type="PROSITE" id="PS50056"/>
    </source>
</evidence>
<dbReference type="FunFam" id="3.90.190.10:FF:000056">
    <property type="entry name" value="Dual specificity phosphatase 12"/>
    <property type="match status" value="1"/>
</dbReference>
<evidence type="ECO:0000313" key="15">
    <source>
        <dbReference type="Proteomes" id="UP000652761"/>
    </source>
</evidence>